<feature type="domain" description="UPAR/Ly6" evidence="8">
    <location>
        <begin position="18"/>
        <end position="111"/>
    </location>
</feature>
<dbReference type="PANTHER" id="PTHR10036:SF3">
    <property type="entry name" value="PROTEIN SLEEPLESS-RELATED"/>
    <property type="match status" value="1"/>
</dbReference>
<dbReference type="KEGG" id="csem:103388453"/>
<dbReference type="InterPro" id="IPR035076">
    <property type="entry name" value="Toxin/TOLIP"/>
</dbReference>
<dbReference type="RefSeq" id="XP_008321650.1">
    <property type="nucleotide sequence ID" value="XM_008323428.3"/>
</dbReference>
<dbReference type="SUPFAM" id="SSF57302">
    <property type="entry name" value="Snake toxin-like"/>
    <property type="match status" value="1"/>
</dbReference>
<evidence type="ECO:0000256" key="5">
    <source>
        <dbReference type="ARBA" id="ARBA00023157"/>
    </source>
</evidence>
<sequence length="123" mass="12980">MLLSLTLISLFFTPGLSLECYVCSSSTTNEQCNSNTAECETPLDTCMTSIDILGIAKAIVKQCASRATCQGAASTASLDENGNGNIVNCCNGYNLCNFSGAESVRFHVSLLLLTLAVVRLLSL</sequence>
<dbReference type="Gene3D" id="2.10.60.10">
    <property type="entry name" value="CD59"/>
    <property type="match status" value="1"/>
</dbReference>
<evidence type="ECO:0000256" key="4">
    <source>
        <dbReference type="ARBA" id="ARBA00023136"/>
    </source>
</evidence>
<dbReference type="InterPro" id="IPR016054">
    <property type="entry name" value="LY6_UPA_recep-like"/>
</dbReference>
<dbReference type="InParanoid" id="A0A3P8UZW5"/>
<evidence type="ECO:0000313" key="10">
    <source>
        <dbReference type="Proteomes" id="UP000265120"/>
    </source>
</evidence>
<evidence type="ECO:0000256" key="1">
    <source>
        <dbReference type="ARBA" id="ARBA00004236"/>
    </source>
</evidence>
<evidence type="ECO:0000256" key="6">
    <source>
        <dbReference type="ARBA" id="ARBA00023180"/>
    </source>
</evidence>
<keyword evidence="2" id="KW-1003">Cell membrane</keyword>
<dbReference type="Pfam" id="PF00087">
    <property type="entry name" value="Toxin_TOLIP"/>
    <property type="match status" value="1"/>
</dbReference>
<dbReference type="STRING" id="244447.ENSCSEP00000007882"/>
<comment type="subcellular location">
    <subcellularLocation>
        <location evidence="1">Cell membrane</location>
    </subcellularLocation>
</comment>
<keyword evidence="6" id="KW-0325">Glycoprotein</keyword>
<dbReference type="GeneTree" id="ENSGT00690000103986"/>
<accession>A0A3P8UZW5</accession>
<keyword evidence="10" id="KW-1185">Reference proteome</keyword>
<feature type="signal peptide" evidence="7">
    <location>
        <begin position="1"/>
        <end position="17"/>
    </location>
</feature>
<proteinExistence type="predicted"/>
<keyword evidence="5" id="KW-1015">Disulfide bond</keyword>
<evidence type="ECO:0000256" key="2">
    <source>
        <dbReference type="ARBA" id="ARBA00022475"/>
    </source>
</evidence>
<reference evidence="9" key="2">
    <citation type="submission" date="2025-08" db="UniProtKB">
        <authorList>
            <consortium name="Ensembl"/>
        </authorList>
    </citation>
    <scope>IDENTIFICATION</scope>
</reference>
<dbReference type="InterPro" id="IPR045860">
    <property type="entry name" value="Snake_toxin-like_sf"/>
</dbReference>
<dbReference type="OrthoDB" id="10002433at2759"/>
<keyword evidence="3 7" id="KW-0732">Signal</keyword>
<keyword evidence="4" id="KW-0472">Membrane</keyword>
<evidence type="ECO:0000313" key="9">
    <source>
        <dbReference type="Ensembl" id="ENSCSEP00000007882.1"/>
    </source>
</evidence>
<dbReference type="Proteomes" id="UP000265120">
    <property type="component" value="Chromosome 13"/>
</dbReference>
<dbReference type="PANTHER" id="PTHR10036">
    <property type="entry name" value="CD59 GLYCOPROTEIN"/>
    <property type="match status" value="1"/>
</dbReference>
<dbReference type="GO" id="GO:0098552">
    <property type="term" value="C:side of membrane"/>
    <property type="evidence" value="ECO:0007669"/>
    <property type="project" value="UniProtKB-KW"/>
</dbReference>
<dbReference type="SMART" id="SM00134">
    <property type="entry name" value="LU"/>
    <property type="match status" value="1"/>
</dbReference>
<reference evidence="9" key="3">
    <citation type="submission" date="2025-09" db="UniProtKB">
        <authorList>
            <consortium name="Ensembl"/>
        </authorList>
    </citation>
    <scope>IDENTIFICATION</scope>
</reference>
<dbReference type="AlphaFoldDB" id="A0A3P8UZW5"/>
<feature type="chain" id="PRO_5017935850" evidence="7">
    <location>
        <begin position="18"/>
        <end position="123"/>
    </location>
</feature>
<reference evidence="9 10" key="1">
    <citation type="journal article" date="2014" name="Nat. Genet.">
        <title>Whole-genome sequence of a flatfish provides insights into ZW sex chromosome evolution and adaptation to a benthic lifestyle.</title>
        <authorList>
            <person name="Chen S."/>
            <person name="Zhang G."/>
            <person name="Shao C."/>
            <person name="Huang Q."/>
            <person name="Liu G."/>
            <person name="Zhang P."/>
            <person name="Song W."/>
            <person name="An N."/>
            <person name="Chalopin D."/>
            <person name="Volff J.N."/>
            <person name="Hong Y."/>
            <person name="Li Q."/>
            <person name="Sha Z."/>
            <person name="Zhou H."/>
            <person name="Xie M."/>
            <person name="Yu Q."/>
            <person name="Liu Y."/>
            <person name="Xiang H."/>
            <person name="Wang N."/>
            <person name="Wu K."/>
            <person name="Yang C."/>
            <person name="Zhou Q."/>
            <person name="Liao X."/>
            <person name="Yang L."/>
            <person name="Hu Q."/>
            <person name="Zhang J."/>
            <person name="Meng L."/>
            <person name="Jin L."/>
            <person name="Tian Y."/>
            <person name="Lian J."/>
            <person name="Yang J."/>
            <person name="Miao G."/>
            <person name="Liu S."/>
            <person name="Liang Z."/>
            <person name="Yan F."/>
            <person name="Li Y."/>
            <person name="Sun B."/>
            <person name="Zhang H."/>
            <person name="Zhang J."/>
            <person name="Zhu Y."/>
            <person name="Du M."/>
            <person name="Zhao Y."/>
            <person name="Schartl M."/>
            <person name="Tang Q."/>
            <person name="Wang J."/>
        </authorList>
    </citation>
    <scope>NUCLEOTIDE SEQUENCE</scope>
</reference>
<dbReference type="OMA" id="TTNDACN"/>
<evidence type="ECO:0000256" key="3">
    <source>
        <dbReference type="ARBA" id="ARBA00022729"/>
    </source>
</evidence>
<organism evidence="9 10">
    <name type="scientific">Cynoglossus semilaevis</name>
    <name type="common">Tongue sole</name>
    <dbReference type="NCBI Taxonomy" id="244447"/>
    <lineage>
        <taxon>Eukaryota</taxon>
        <taxon>Metazoa</taxon>
        <taxon>Chordata</taxon>
        <taxon>Craniata</taxon>
        <taxon>Vertebrata</taxon>
        <taxon>Euteleostomi</taxon>
        <taxon>Actinopterygii</taxon>
        <taxon>Neopterygii</taxon>
        <taxon>Teleostei</taxon>
        <taxon>Neoteleostei</taxon>
        <taxon>Acanthomorphata</taxon>
        <taxon>Carangaria</taxon>
        <taxon>Pleuronectiformes</taxon>
        <taxon>Pleuronectoidei</taxon>
        <taxon>Cynoglossidae</taxon>
        <taxon>Cynoglossinae</taxon>
        <taxon>Cynoglossus</taxon>
    </lineage>
</organism>
<name>A0A3P8UZW5_CYNSE</name>
<protein>
    <submittedName>
        <fullName evidence="9">Prostate stem cell antigen-like</fullName>
    </submittedName>
</protein>
<dbReference type="Ensembl" id="ENSCSET00000007967.1">
    <property type="protein sequence ID" value="ENSCSEP00000007882.1"/>
    <property type="gene ID" value="ENSCSEG00000005074.1"/>
</dbReference>
<dbReference type="GeneID" id="103388453"/>
<evidence type="ECO:0000256" key="7">
    <source>
        <dbReference type="SAM" id="SignalP"/>
    </source>
</evidence>
<evidence type="ECO:0000259" key="8">
    <source>
        <dbReference type="SMART" id="SM00134"/>
    </source>
</evidence>